<dbReference type="Proteomes" id="UP000789525">
    <property type="component" value="Unassembled WGS sequence"/>
</dbReference>
<proteinExistence type="predicted"/>
<sequence length="89" mass="10350">MNEDQKFLAKFKSDKKAVETRNRTLQRTKHDEDEEFCEVENSLSLHLKSIEKNSVLDGLVSEIHDVEISLVQMMKEIGLKDELDEKICV</sequence>
<evidence type="ECO:0000313" key="1">
    <source>
        <dbReference type="EMBL" id="CAG8495787.1"/>
    </source>
</evidence>
<keyword evidence="2" id="KW-1185">Reference proteome</keyword>
<evidence type="ECO:0000313" key="2">
    <source>
        <dbReference type="Proteomes" id="UP000789525"/>
    </source>
</evidence>
<name>A0ACA9KX43_9GLOM</name>
<gene>
    <name evidence="1" type="ORF">ACOLOM_LOCUS2578</name>
</gene>
<protein>
    <submittedName>
        <fullName evidence="1">2219_t:CDS:1</fullName>
    </submittedName>
</protein>
<dbReference type="EMBL" id="CAJVPT010003429">
    <property type="protein sequence ID" value="CAG8495787.1"/>
    <property type="molecule type" value="Genomic_DNA"/>
</dbReference>
<organism evidence="1 2">
    <name type="scientific">Acaulospora colombiana</name>
    <dbReference type="NCBI Taxonomy" id="27376"/>
    <lineage>
        <taxon>Eukaryota</taxon>
        <taxon>Fungi</taxon>
        <taxon>Fungi incertae sedis</taxon>
        <taxon>Mucoromycota</taxon>
        <taxon>Glomeromycotina</taxon>
        <taxon>Glomeromycetes</taxon>
        <taxon>Diversisporales</taxon>
        <taxon>Acaulosporaceae</taxon>
        <taxon>Acaulospora</taxon>
    </lineage>
</organism>
<accession>A0ACA9KX43</accession>
<comment type="caution">
    <text evidence="1">The sequence shown here is derived from an EMBL/GenBank/DDBJ whole genome shotgun (WGS) entry which is preliminary data.</text>
</comment>
<reference evidence="1" key="1">
    <citation type="submission" date="2021-06" db="EMBL/GenBank/DDBJ databases">
        <authorList>
            <person name="Kallberg Y."/>
            <person name="Tangrot J."/>
            <person name="Rosling A."/>
        </authorList>
    </citation>
    <scope>NUCLEOTIDE SEQUENCE</scope>
    <source>
        <strain evidence="1">CL356</strain>
    </source>
</reference>